<sequence>MKVTLLALVVIFSTSIFADTKMTHKDCRDLAVSTGVTPFLKENNIELFKVHELDKGSDSSKYFAGVMNGLLGNLTELCKKNENTFTIEEFTRKHFAACTSLCSDGVSTFNGKQAKKKDALDVCNSLCKKGFDQLQTLQQGARMGKAANEKSAQDCSGAISDQSRSHFKALERDLELGGITHKAAIKTIGK</sequence>
<keyword evidence="1" id="KW-0732">Signal</keyword>
<protein>
    <recommendedName>
        <fullName evidence="4">Secreted protein</fullName>
    </recommendedName>
</protein>
<comment type="caution">
    <text evidence="2">The sequence shown here is derived from an EMBL/GenBank/DDBJ whole genome shotgun (WGS) entry which is preliminary data.</text>
</comment>
<feature type="chain" id="PRO_5047455931" description="Secreted protein" evidence="1">
    <location>
        <begin position="19"/>
        <end position="190"/>
    </location>
</feature>
<dbReference type="Proteomes" id="UP001302274">
    <property type="component" value="Unassembled WGS sequence"/>
</dbReference>
<dbReference type="EMBL" id="JAYGJQ010000001">
    <property type="protein sequence ID" value="MEA9355466.1"/>
    <property type="molecule type" value="Genomic_DNA"/>
</dbReference>
<accession>A0ABU5VQY6</accession>
<organism evidence="2 3">
    <name type="scientific">Bacteriovorax antarcticus</name>
    <dbReference type="NCBI Taxonomy" id="3088717"/>
    <lineage>
        <taxon>Bacteria</taxon>
        <taxon>Pseudomonadati</taxon>
        <taxon>Bdellovibrionota</taxon>
        <taxon>Bacteriovoracia</taxon>
        <taxon>Bacteriovoracales</taxon>
        <taxon>Bacteriovoracaceae</taxon>
        <taxon>Bacteriovorax</taxon>
    </lineage>
</organism>
<evidence type="ECO:0000313" key="3">
    <source>
        <dbReference type="Proteomes" id="UP001302274"/>
    </source>
</evidence>
<reference evidence="2 3" key="1">
    <citation type="submission" date="2023-11" db="EMBL/GenBank/DDBJ databases">
        <title>A Novel Polar Bacteriovorax (B. antarcticus) Isolated from the Biocrust in Antarctica.</title>
        <authorList>
            <person name="Mun W."/>
            <person name="Choi S.Y."/>
            <person name="Mitchell R.J."/>
        </authorList>
    </citation>
    <scope>NUCLEOTIDE SEQUENCE [LARGE SCALE GENOMIC DNA]</scope>
    <source>
        <strain evidence="2 3">PP10</strain>
    </source>
</reference>
<dbReference type="RefSeq" id="WP_323575023.1">
    <property type="nucleotide sequence ID" value="NZ_JAYGJQ010000001.1"/>
</dbReference>
<evidence type="ECO:0008006" key="4">
    <source>
        <dbReference type="Google" id="ProtNLM"/>
    </source>
</evidence>
<evidence type="ECO:0000256" key="1">
    <source>
        <dbReference type="SAM" id="SignalP"/>
    </source>
</evidence>
<feature type="signal peptide" evidence="1">
    <location>
        <begin position="1"/>
        <end position="18"/>
    </location>
</feature>
<proteinExistence type="predicted"/>
<gene>
    <name evidence="2" type="ORF">SHI21_04615</name>
</gene>
<name>A0ABU5VQY6_9BACT</name>
<keyword evidence="3" id="KW-1185">Reference proteome</keyword>
<evidence type="ECO:0000313" key="2">
    <source>
        <dbReference type="EMBL" id="MEA9355466.1"/>
    </source>
</evidence>